<protein>
    <submittedName>
        <fullName evidence="13">Multidrug resistance-associated protein 1 (ATP-binding cassette sub-family C member 1) (Glutathione-S-conjugate-translocating ATPase ABCC1) (Leukotriene C(4) transporter) (LTC4 transporter)</fullName>
    </submittedName>
</protein>
<dbReference type="SUPFAM" id="SSF90123">
    <property type="entry name" value="ABC transporter transmembrane region"/>
    <property type="match status" value="2"/>
</dbReference>
<feature type="compositionally biased region" description="Low complexity" evidence="9">
    <location>
        <begin position="774"/>
        <end position="787"/>
    </location>
</feature>
<evidence type="ECO:0000256" key="7">
    <source>
        <dbReference type="ARBA" id="ARBA00022989"/>
    </source>
</evidence>
<dbReference type="CDD" id="cd03244">
    <property type="entry name" value="ABCC_MRP_domain2"/>
    <property type="match status" value="1"/>
</dbReference>
<keyword evidence="6" id="KW-0067">ATP-binding</keyword>
<feature type="transmembrane region" description="Helical" evidence="10">
    <location>
        <begin position="135"/>
        <end position="155"/>
    </location>
</feature>
<dbReference type="InterPro" id="IPR050173">
    <property type="entry name" value="ABC_transporter_C-like"/>
</dbReference>
<feature type="transmembrane region" description="Helical" evidence="10">
    <location>
        <begin position="834"/>
        <end position="853"/>
    </location>
</feature>
<evidence type="ECO:0000256" key="5">
    <source>
        <dbReference type="ARBA" id="ARBA00022741"/>
    </source>
</evidence>
<dbReference type="Gene3D" id="3.40.50.300">
    <property type="entry name" value="P-loop containing nucleotide triphosphate hydrolases"/>
    <property type="match status" value="2"/>
</dbReference>
<evidence type="ECO:0000256" key="4">
    <source>
        <dbReference type="ARBA" id="ARBA00022692"/>
    </source>
</evidence>
<keyword evidence="14" id="KW-1185">Reference proteome</keyword>
<feature type="compositionally biased region" description="Basic and acidic residues" evidence="9">
    <location>
        <begin position="42"/>
        <end position="51"/>
    </location>
</feature>
<dbReference type="InterPro" id="IPR003593">
    <property type="entry name" value="AAA+_ATPase"/>
</dbReference>
<reference evidence="13 14" key="1">
    <citation type="submission" date="2024-02" db="EMBL/GenBank/DDBJ databases">
        <authorList>
            <person name="Chen Y."/>
            <person name="Shah S."/>
            <person name="Dougan E. K."/>
            <person name="Thang M."/>
            <person name="Chan C."/>
        </authorList>
    </citation>
    <scope>NUCLEOTIDE SEQUENCE [LARGE SCALE GENOMIC DNA]</scope>
</reference>
<feature type="transmembrane region" description="Helical" evidence="10">
    <location>
        <begin position="1055"/>
        <end position="1077"/>
    </location>
</feature>
<dbReference type="InterPro" id="IPR044726">
    <property type="entry name" value="ABCC_6TM_D2"/>
</dbReference>
<dbReference type="PANTHER" id="PTHR24223:SF456">
    <property type="entry name" value="MULTIDRUG RESISTANCE-ASSOCIATED PROTEIN LETHAL(2)03659"/>
    <property type="match status" value="1"/>
</dbReference>
<feature type="compositionally biased region" description="Basic and acidic residues" evidence="9">
    <location>
        <begin position="1"/>
        <end position="19"/>
    </location>
</feature>
<dbReference type="Gene3D" id="1.20.1560.10">
    <property type="entry name" value="ABC transporter type 1, transmembrane domain"/>
    <property type="match status" value="2"/>
</dbReference>
<evidence type="ECO:0000256" key="8">
    <source>
        <dbReference type="ARBA" id="ARBA00023136"/>
    </source>
</evidence>
<evidence type="ECO:0000256" key="2">
    <source>
        <dbReference type="ARBA" id="ARBA00009726"/>
    </source>
</evidence>
<evidence type="ECO:0000259" key="12">
    <source>
        <dbReference type="PROSITE" id="PS50929"/>
    </source>
</evidence>
<feature type="transmembrane region" description="Helical" evidence="10">
    <location>
        <begin position="1089"/>
        <end position="1115"/>
    </location>
</feature>
<name>A0ABP0RXV5_9DINO</name>
<evidence type="ECO:0000313" key="14">
    <source>
        <dbReference type="Proteomes" id="UP001642464"/>
    </source>
</evidence>
<dbReference type="InterPro" id="IPR027417">
    <property type="entry name" value="P-loop_NTPase"/>
</dbReference>
<feature type="domain" description="ABC transporter" evidence="11">
    <location>
        <begin position="1175"/>
        <end position="1437"/>
    </location>
</feature>
<feature type="region of interest" description="Disordered" evidence="9">
    <location>
        <begin position="1296"/>
        <end position="1334"/>
    </location>
</feature>
<sequence length="1458" mass="159876">MKAEHEEARLGESALRDEQVDLEVGPGEKEDQDGPESFRWTGEAEVRERDDGGLVGRKPRVGRWLDMMMVWVFPYIVRGYRVPLEERDFPVNAGIDAPEFLAREAERRWQVMVKNQDKRQPSLTRLLLGLQGWEFYMGIALSIVQGLLFSVARPLFLREIIDIVSDENSTDKQGAVVAVTFALVILVEGIVQAQVKQLLSCRLGTRYISWMSSLLQRKASTVSAIAVSKAGLQESSLIGSDVTRMVEDWRWMCLLPYVCTALVGGVVILSVVLREASLVGFVIMFSIAFINFKLTKMIKAVEEVDFALGDKRIGILREILDGVKAIKMMAWEIPFRDLMFDARAQEASYIQRFRTLQVSSINLGRASPILAACFSILVLAIIDTDDLTASTIFVAISSFQGLRLPLIAIPQQTAMLANTFVSLKRLRRYLLLEDAPPPEPLEESSQYSVVVRDASFDWTLAAQEQERARQVAEAEIAAAAAASNPEHDDGADPETGAAGSSGLVKPFRLTDLTFSVKRHNHLVGVVGRVGSGKTSLLSSILGSMFLEKGSFKLASNVAYIPQRPFVMSGTLIENVLMGQPMDRGRFNKVLHASALDVDLENLPDGKFTEIGERGQTLSGGQAARLSIARALYHNADLLLIDDALAAVDPEVANNLFRRTVLGFLGRNDSLGHDQATSRRSVLMTLNQLHLLPSFDHVIVLDGGRIVEQGSYEELTADESSMLSSMLQGHESSSHEQGEETQVQKMGEGQLQEASEVKAPLDEAKSSAAKEVRIGSGSSVGTTSGPGVLLNDDDDEAQQSTRHILVAKEKAEKGAVAMSILGEYLKAMGKGRVPFSFLFAVIAYSFMAAMDLYLANWIQDSEDLDTTAAHLRRAAVYISLALCNVIGVEILSLHNTRSSVRASKHVHNDCINQILHAPITWYEETPSGRITSRFSGDLSMVDRQLAFIFDDCFQFFFLLGALSIVVCYIVPELVAVFFVGFALFGWQVVAVDRSNREAKRAANGALAPILTNVSETVNARDLIRCMKLEHYFCQKHFANVDRYTSNLYMSYTLVNFSTLVSGVVSFLLSSGAALVVVFRREAYDPALVGLAITYAMLTPYFLSILSVVLPIGFAALTSLERVVEYKGAAVPQEPAWYTTEDNRLLETGADDLDTAQRAVDALSTHSAANWPVAGEIEFRNVVLRYRPNLPPALKGLSFTIRGGEKVGICGRTGSGKSSSVLMLFRVHELTEGQILIDGQDISQIGLQLLRKSLTIIPQTPLLLRGSLRQNLDPFDMYTDVQLVDALSQVGLDPNLLGAKPAELNHPSPGADGKKKNSKNKKATSPSDQEQDQVDSGALSLSIGERQLLSLARAVLRQSLKIVVLDEPTSSLDMASDDAIQKVVRSAFAQSTVLTIAHRLRSIVDSDRIMVLDKGEIAEFDVPHALLQRPGTFAGMVDQLGPKSAADLRDRARVAFTKGQ</sequence>
<dbReference type="PROSITE" id="PS50893">
    <property type="entry name" value="ABC_TRANSPORTER_2"/>
    <property type="match status" value="2"/>
</dbReference>
<dbReference type="PROSITE" id="PS50929">
    <property type="entry name" value="ABC_TM1F"/>
    <property type="match status" value="2"/>
</dbReference>
<dbReference type="Proteomes" id="UP001642464">
    <property type="component" value="Unassembled WGS sequence"/>
</dbReference>
<feature type="transmembrane region" description="Helical" evidence="10">
    <location>
        <begin position="175"/>
        <end position="193"/>
    </location>
</feature>
<feature type="domain" description="ABC transmembrane type-1" evidence="12">
    <location>
        <begin position="834"/>
        <end position="1095"/>
    </location>
</feature>
<evidence type="ECO:0000313" key="13">
    <source>
        <dbReference type="EMBL" id="CAK9105208.1"/>
    </source>
</evidence>
<evidence type="ECO:0000256" key="6">
    <source>
        <dbReference type="ARBA" id="ARBA00022840"/>
    </source>
</evidence>
<dbReference type="Pfam" id="PF00664">
    <property type="entry name" value="ABC_membrane"/>
    <property type="match status" value="2"/>
</dbReference>
<feature type="transmembrane region" description="Helical" evidence="10">
    <location>
        <begin position="278"/>
        <end position="294"/>
    </location>
</feature>
<keyword evidence="7 10" id="KW-1133">Transmembrane helix</keyword>
<comment type="similarity">
    <text evidence="2">Belongs to the ABC transporter superfamily. ABCC family. Conjugate transporter (TC 3.A.1.208) subfamily.</text>
</comment>
<evidence type="ECO:0000256" key="3">
    <source>
        <dbReference type="ARBA" id="ARBA00022448"/>
    </source>
</evidence>
<dbReference type="PANTHER" id="PTHR24223">
    <property type="entry name" value="ATP-BINDING CASSETTE SUB-FAMILY C"/>
    <property type="match status" value="1"/>
</dbReference>
<dbReference type="EMBL" id="CAXAMM010042488">
    <property type="protein sequence ID" value="CAK9105208.1"/>
    <property type="molecule type" value="Genomic_DNA"/>
</dbReference>
<dbReference type="PROSITE" id="PS00211">
    <property type="entry name" value="ABC_TRANSPORTER_1"/>
    <property type="match status" value="1"/>
</dbReference>
<proteinExistence type="inferred from homology"/>
<keyword evidence="5" id="KW-0547">Nucleotide-binding</keyword>
<organism evidence="13 14">
    <name type="scientific">Durusdinium trenchii</name>
    <dbReference type="NCBI Taxonomy" id="1381693"/>
    <lineage>
        <taxon>Eukaryota</taxon>
        <taxon>Sar</taxon>
        <taxon>Alveolata</taxon>
        <taxon>Dinophyceae</taxon>
        <taxon>Suessiales</taxon>
        <taxon>Symbiodiniaceae</taxon>
        <taxon>Durusdinium</taxon>
    </lineage>
</organism>
<feature type="domain" description="ABC transporter" evidence="11">
    <location>
        <begin position="493"/>
        <end position="727"/>
    </location>
</feature>
<evidence type="ECO:0000256" key="1">
    <source>
        <dbReference type="ARBA" id="ARBA00004141"/>
    </source>
</evidence>
<feature type="transmembrane region" description="Helical" evidence="10">
    <location>
        <begin position="873"/>
        <end position="893"/>
    </location>
</feature>
<dbReference type="InterPro" id="IPR003439">
    <property type="entry name" value="ABC_transporter-like_ATP-bd"/>
</dbReference>
<dbReference type="CDD" id="cd18580">
    <property type="entry name" value="ABC_6TM_ABCC_D2"/>
    <property type="match status" value="1"/>
</dbReference>
<feature type="region of interest" description="Disordered" evidence="9">
    <location>
        <begin position="479"/>
        <end position="502"/>
    </location>
</feature>
<dbReference type="InterPro" id="IPR011527">
    <property type="entry name" value="ABC1_TM_dom"/>
</dbReference>
<feature type="transmembrane region" description="Helical" evidence="10">
    <location>
        <begin position="362"/>
        <end position="382"/>
    </location>
</feature>
<dbReference type="SMART" id="SM00382">
    <property type="entry name" value="AAA"/>
    <property type="match status" value="2"/>
</dbReference>
<dbReference type="SUPFAM" id="SSF52540">
    <property type="entry name" value="P-loop containing nucleoside triphosphate hydrolases"/>
    <property type="match status" value="2"/>
</dbReference>
<keyword evidence="3" id="KW-0813">Transport</keyword>
<feature type="transmembrane region" description="Helical" evidence="10">
    <location>
        <begin position="254"/>
        <end position="272"/>
    </location>
</feature>
<comment type="subcellular location">
    <subcellularLocation>
        <location evidence="1">Membrane</location>
        <topology evidence="1">Multi-pass membrane protein</topology>
    </subcellularLocation>
</comment>
<feature type="region of interest" description="Disordered" evidence="9">
    <location>
        <begin position="720"/>
        <end position="792"/>
    </location>
</feature>
<accession>A0ABP0RXV5</accession>
<feature type="transmembrane region" description="Helical" evidence="10">
    <location>
        <begin position="952"/>
        <end position="985"/>
    </location>
</feature>
<keyword evidence="4 10" id="KW-0812">Transmembrane</keyword>
<comment type="caution">
    <text evidence="13">The sequence shown here is derived from an EMBL/GenBank/DDBJ whole genome shotgun (WGS) entry which is preliminary data.</text>
</comment>
<evidence type="ECO:0000256" key="10">
    <source>
        <dbReference type="SAM" id="Phobius"/>
    </source>
</evidence>
<feature type="compositionally biased region" description="Basic and acidic residues" evidence="9">
    <location>
        <begin position="754"/>
        <end position="772"/>
    </location>
</feature>
<evidence type="ECO:0000259" key="11">
    <source>
        <dbReference type="PROSITE" id="PS50893"/>
    </source>
</evidence>
<feature type="domain" description="ABC transmembrane type-1" evidence="12">
    <location>
        <begin position="148"/>
        <end position="418"/>
    </location>
</feature>
<evidence type="ECO:0000256" key="9">
    <source>
        <dbReference type="SAM" id="MobiDB-lite"/>
    </source>
</evidence>
<gene>
    <name evidence="13" type="ORF">SCF082_LOCUS49041</name>
</gene>
<dbReference type="InterPro" id="IPR036640">
    <property type="entry name" value="ABC1_TM_sf"/>
</dbReference>
<dbReference type="InterPro" id="IPR017871">
    <property type="entry name" value="ABC_transporter-like_CS"/>
</dbReference>
<dbReference type="Pfam" id="PF00005">
    <property type="entry name" value="ABC_tran"/>
    <property type="match status" value="2"/>
</dbReference>
<keyword evidence="8 10" id="KW-0472">Membrane</keyword>
<feature type="region of interest" description="Disordered" evidence="9">
    <location>
        <begin position="1"/>
        <end position="51"/>
    </location>
</feature>